<dbReference type="Pfam" id="PF00561">
    <property type="entry name" value="Abhydrolase_1"/>
    <property type="match status" value="1"/>
</dbReference>
<gene>
    <name evidence="6" type="ORF">R3P38DRAFT_2804447</name>
</gene>
<sequence>MSRLIFLLFCFLTFRQRVLAQAQDTFDWNQITPSESLVWTPCNTNFECARLAVPLDYKNPSGRTAAIALIRVPASVPTDSPSYRGPLILGAGGPGGSGVDLVLTYADLARSVIGPGFDLVGFDGRGISRSTPRANFFPTQAERSQFPAYLRSLNASDDAFGRTYADFMLQSSLAAARDDGSLRFLNTEATARDMLRIVEAYGREKVQYWGFSYGSVLGTTFAEMFPDKIERLIIDGIMDPEDYYATSWMTVLQDTNKTWNVFLESCVSAGPSACALYEFTPAAIQAKVTRLSEQLKTRPIPVITASLDSSSTSSYHVVDYSVLRQTMFVALYTPYASFQPLASALHDLSLGNASALYEMSGLFAPPYRCPADAATAAHEGWLNILDSQVAIQCNDGAAISADYDDVRAHYAELCAISEWCDVLLPGLTCLGWPEYLKSNATLSFTANTSFPMLVISNSVDPASPHANGVKVSQRFPGSVLLTQDSPGHTSIGAPSTCTWSHVAAYLVNGTLPALGTVCPVAEGAELFPTQT</sequence>
<organism evidence="6 7">
    <name type="scientific">Favolaschia claudopus</name>
    <dbReference type="NCBI Taxonomy" id="2862362"/>
    <lineage>
        <taxon>Eukaryota</taxon>
        <taxon>Fungi</taxon>
        <taxon>Dikarya</taxon>
        <taxon>Basidiomycota</taxon>
        <taxon>Agaricomycotina</taxon>
        <taxon>Agaricomycetes</taxon>
        <taxon>Agaricomycetidae</taxon>
        <taxon>Agaricales</taxon>
        <taxon>Marasmiineae</taxon>
        <taxon>Mycenaceae</taxon>
        <taxon>Favolaschia</taxon>
    </lineage>
</organism>
<reference evidence="6 7" key="1">
    <citation type="journal article" date="2024" name="J Genomics">
        <title>Draft genome sequencing and assembly of Favolaschia claudopus CIRM-BRFM 2984 isolated from oak limbs.</title>
        <authorList>
            <person name="Navarro D."/>
            <person name="Drula E."/>
            <person name="Chaduli D."/>
            <person name="Cazenave R."/>
            <person name="Ahrendt S."/>
            <person name="Wang J."/>
            <person name="Lipzen A."/>
            <person name="Daum C."/>
            <person name="Barry K."/>
            <person name="Grigoriev I.V."/>
            <person name="Favel A."/>
            <person name="Rosso M.N."/>
            <person name="Martin F."/>
        </authorList>
    </citation>
    <scope>NUCLEOTIDE SEQUENCE [LARGE SCALE GENOMIC DNA]</scope>
    <source>
        <strain evidence="6 7">CIRM-BRFM 2984</strain>
    </source>
</reference>
<dbReference type="InterPro" id="IPR029058">
    <property type="entry name" value="AB_hydrolase_fold"/>
</dbReference>
<dbReference type="Pfam" id="PF08386">
    <property type="entry name" value="Abhydrolase_4"/>
    <property type="match status" value="1"/>
</dbReference>
<evidence type="ECO:0000256" key="1">
    <source>
        <dbReference type="ARBA" id="ARBA00010088"/>
    </source>
</evidence>
<evidence type="ECO:0000259" key="4">
    <source>
        <dbReference type="Pfam" id="PF00561"/>
    </source>
</evidence>
<dbReference type="InterPro" id="IPR051601">
    <property type="entry name" value="Serine_prot/Carboxylest_S33"/>
</dbReference>
<feature type="domain" description="Peptidase S33 tripeptidyl aminopeptidase-like C-terminal" evidence="5">
    <location>
        <begin position="427"/>
        <end position="518"/>
    </location>
</feature>
<proteinExistence type="inferred from homology"/>
<dbReference type="PANTHER" id="PTHR43248">
    <property type="entry name" value="2-SUCCINYL-6-HYDROXY-2,4-CYCLOHEXADIENE-1-CARBOXYLATE SYNTHASE"/>
    <property type="match status" value="1"/>
</dbReference>
<dbReference type="InterPro" id="IPR000073">
    <property type="entry name" value="AB_hydrolase_1"/>
</dbReference>
<dbReference type="InterPro" id="IPR013595">
    <property type="entry name" value="Pept_S33_TAP-like_C"/>
</dbReference>
<protein>
    <submittedName>
        <fullName evidence="6">Abhydrolase-4 domain-containing protein</fullName>
    </submittedName>
</protein>
<evidence type="ECO:0000256" key="3">
    <source>
        <dbReference type="SAM" id="SignalP"/>
    </source>
</evidence>
<keyword evidence="7" id="KW-1185">Reference proteome</keyword>
<evidence type="ECO:0000259" key="5">
    <source>
        <dbReference type="Pfam" id="PF08386"/>
    </source>
</evidence>
<keyword evidence="3" id="KW-0732">Signal</keyword>
<name>A0AAV9ZQ07_9AGAR</name>
<feature type="signal peptide" evidence="3">
    <location>
        <begin position="1"/>
        <end position="20"/>
    </location>
</feature>
<feature type="chain" id="PRO_5043642650" evidence="3">
    <location>
        <begin position="21"/>
        <end position="531"/>
    </location>
</feature>
<feature type="domain" description="AB hydrolase-1" evidence="4">
    <location>
        <begin position="86"/>
        <end position="264"/>
    </location>
</feature>
<evidence type="ECO:0000313" key="7">
    <source>
        <dbReference type="Proteomes" id="UP001362999"/>
    </source>
</evidence>
<dbReference type="AlphaFoldDB" id="A0AAV9ZQ07"/>
<dbReference type="Gene3D" id="3.40.50.1820">
    <property type="entry name" value="alpha/beta hydrolase"/>
    <property type="match status" value="1"/>
</dbReference>
<dbReference type="Proteomes" id="UP001362999">
    <property type="component" value="Unassembled WGS sequence"/>
</dbReference>
<keyword evidence="2" id="KW-0378">Hydrolase</keyword>
<accession>A0AAV9ZQ07</accession>
<comment type="similarity">
    <text evidence="1">Belongs to the peptidase S33 family.</text>
</comment>
<dbReference type="GO" id="GO:0016787">
    <property type="term" value="F:hydrolase activity"/>
    <property type="evidence" value="ECO:0007669"/>
    <property type="project" value="UniProtKB-KW"/>
</dbReference>
<dbReference type="EMBL" id="JAWWNJ010000121">
    <property type="protein sequence ID" value="KAK6988665.1"/>
    <property type="molecule type" value="Genomic_DNA"/>
</dbReference>
<evidence type="ECO:0000256" key="2">
    <source>
        <dbReference type="ARBA" id="ARBA00022801"/>
    </source>
</evidence>
<comment type="caution">
    <text evidence="6">The sequence shown here is derived from an EMBL/GenBank/DDBJ whole genome shotgun (WGS) entry which is preliminary data.</text>
</comment>
<dbReference type="PANTHER" id="PTHR43248:SF25">
    <property type="entry name" value="AB HYDROLASE-1 DOMAIN-CONTAINING PROTEIN-RELATED"/>
    <property type="match status" value="1"/>
</dbReference>
<dbReference type="SUPFAM" id="SSF53474">
    <property type="entry name" value="alpha/beta-Hydrolases"/>
    <property type="match status" value="1"/>
</dbReference>
<evidence type="ECO:0000313" key="6">
    <source>
        <dbReference type="EMBL" id="KAK6988665.1"/>
    </source>
</evidence>